<accession>A0A8X6WRF4</accession>
<proteinExistence type="predicted"/>
<evidence type="ECO:0000313" key="3">
    <source>
        <dbReference type="Proteomes" id="UP000886998"/>
    </source>
</evidence>
<organism evidence="2 3">
    <name type="scientific">Trichonephila inaurata madagascariensis</name>
    <dbReference type="NCBI Taxonomy" id="2747483"/>
    <lineage>
        <taxon>Eukaryota</taxon>
        <taxon>Metazoa</taxon>
        <taxon>Ecdysozoa</taxon>
        <taxon>Arthropoda</taxon>
        <taxon>Chelicerata</taxon>
        <taxon>Arachnida</taxon>
        <taxon>Araneae</taxon>
        <taxon>Araneomorphae</taxon>
        <taxon>Entelegynae</taxon>
        <taxon>Araneoidea</taxon>
        <taxon>Nephilidae</taxon>
        <taxon>Trichonephila</taxon>
        <taxon>Trichonephila inaurata</taxon>
    </lineage>
</organism>
<evidence type="ECO:0000313" key="2">
    <source>
        <dbReference type="EMBL" id="GFY39973.1"/>
    </source>
</evidence>
<dbReference type="OrthoDB" id="6436297at2759"/>
<keyword evidence="3" id="KW-1185">Reference proteome</keyword>
<dbReference type="AlphaFoldDB" id="A0A8X6WRF4"/>
<comment type="caution">
    <text evidence="2">The sequence shown here is derived from an EMBL/GenBank/DDBJ whole genome shotgun (WGS) entry which is preliminary data.</text>
</comment>
<dbReference type="EMBL" id="BMAV01000988">
    <property type="protein sequence ID" value="GFY38695.1"/>
    <property type="molecule type" value="Genomic_DNA"/>
</dbReference>
<evidence type="ECO:0000313" key="1">
    <source>
        <dbReference type="EMBL" id="GFY38695.1"/>
    </source>
</evidence>
<dbReference type="Proteomes" id="UP000886998">
    <property type="component" value="Unassembled WGS sequence"/>
</dbReference>
<dbReference type="EMBL" id="BMAV01001602">
    <property type="protein sequence ID" value="GFY39973.1"/>
    <property type="molecule type" value="Genomic_DNA"/>
</dbReference>
<protein>
    <submittedName>
        <fullName evidence="2">Uncharacterized protein</fullName>
    </submittedName>
</protein>
<name>A0A8X6WRF4_9ARAC</name>
<sequence>MLEEFNKCWRLTPTEAKEMAWDVYAEFFPGEYNLDRLDPFKLETCNTTDIEKMFEIYSKIHEKLWKYMKETQVNPLRSNEQMQCHKAKACASPLMAKCIEFGNKCG</sequence>
<gene>
    <name evidence="1" type="ORF">TNIN_129181</name>
    <name evidence="2" type="ORF">TNIN_481621</name>
</gene>
<reference evidence="2" key="1">
    <citation type="submission" date="2020-08" db="EMBL/GenBank/DDBJ databases">
        <title>Multicomponent nature underlies the extraordinary mechanical properties of spider dragline silk.</title>
        <authorList>
            <person name="Kono N."/>
            <person name="Nakamura H."/>
            <person name="Mori M."/>
            <person name="Yoshida Y."/>
            <person name="Ohtoshi R."/>
            <person name="Malay A.D."/>
            <person name="Moran D.A.P."/>
            <person name="Tomita M."/>
            <person name="Numata K."/>
            <person name="Arakawa K."/>
        </authorList>
    </citation>
    <scope>NUCLEOTIDE SEQUENCE</scope>
</reference>